<dbReference type="InterPro" id="IPR013325">
    <property type="entry name" value="RNA_pol_sigma_r2"/>
</dbReference>
<dbReference type="InterPro" id="IPR013324">
    <property type="entry name" value="RNA_pol_sigma_r3/r4-like"/>
</dbReference>
<dbReference type="InterPro" id="IPR013249">
    <property type="entry name" value="RNA_pol_sigma70_r4_t2"/>
</dbReference>
<dbReference type="Gene3D" id="1.10.10.10">
    <property type="entry name" value="Winged helix-like DNA-binding domain superfamily/Winged helix DNA-binding domain"/>
    <property type="match status" value="1"/>
</dbReference>
<organism evidence="7 8">
    <name type="scientific">Chitinophaga chungangae</name>
    <dbReference type="NCBI Taxonomy" id="2821488"/>
    <lineage>
        <taxon>Bacteria</taxon>
        <taxon>Pseudomonadati</taxon>
        <taxon>Bacteroidota</taxon>
        <taxon>Chitinophagia</taxon>
        <taxon>Chitinophagales</taxon>
        <taxon>Chitinophagaceae</taxon>
        <taxon>Chitinophaga</taxon>
    </lineage>
</organism>
<name>A0ABS3Y7Y0_9BACT</name>
<keyword evidence="2" id="KW-0805">Transcription regulation</keyword>
<dbReference type="RefSeq" id="WP_209142363.1">
    <property type="nucleotide sequence ID" value="NZ_JAGHKP010000001.1"/>
</dbReference>
<comment type="caution">
    <text evidence="7">The sequence shown here is derived from an EMBL/GenBank/DDBJ whole genome shotgun (WGS) entry which is preliminary data.</text>
</comment>
<evidence type="ECO:0000259" key="5">
    <source>
        <dbReference type="Pfam" id="PF04542"/>
    </source>
</evidence>
<keyword evidence="3" id="KW-0731">Sigma factor</keyword>
<feature type="domain" description="RNA polymerase sigma-70 region 2" evidence="5">
    <location>
        <begin position="32"/>
        <end position="91"/>
    </location>
</feature>
<gene>
    <name evidence="7" type="ORF">J7I43_01060</name>
</gene>
<dbReference type="InterPro" id="IPR014284">
    <property type="entry name" value="RNA_pol_sigma-70_dom"/>
</dbReference>
<evidence type="ECO:0000256" key="1">
    <source>
        <dbReference type="ARBA" id="ARBA00010641"/>
    </source>
</evidence>
<evidence type="ECO:0000256" key="2">
    <source>
        <dbReference type="ARBA" id="ARBA00023015"/>
    </source>
</evidence>
<dbReference type="Pfam" id="PF04542">
    <property type="entry name" value="Sigma70_r2"/>
    <property type="match status" value="1"/>
</dbReference>
<dbReference type="NCBIfam" id="TIGR02937">
    <property type="entry name" value="sigma70-ECF"/>
    <property type="match status" value="1"/>
</dbReference>
<comment type="similarity">
    <text evidence="1">Belongs to the sigma-70 factor family. ECF subfamily.</text>
</comment>
<dbReference type="Proteomes" id="UP000679126">
    <property type="component" value="Unassembled WGS sequence"/>
</dbReference>
<evidence type="ECO:0000256" key="4">
    <source>
        <dbReference type="ARBA" id="ARBA00023163"/>
    </source>
</evidence>
<keyword evidence="8" id="KW-1185">Reference proteome</keyword>
<dbReference type="EMBL" id="JAGHKP010000001">
    <property type="protein sequence ID" value="MBO9150780.1"/>
    <property type="molecule type" value="Genomic_DNA"/>
</dbReference>
<dbReference type="PANTHER" id="PTHR43133">
    <property type="entry name" value="RNA POLYMERASE ECF-TYPE SIGMA FACTO"/>
    <property type="match status" value="1"/>
</dbReference>
<evidence type="ECO:0000259" key="6">
    <source>
        <dbReference type="Pfam" id="PF08281"/>
    </source>
</evidence>
<dbReference type="InterPro" id="IPR039425">
    <property type="entry name" value="RNA_pol_sigma-70-like"/>
</dbReference>
<dbReference type="SUPFAM" id="SSF88946">
    <property type="entry name" value="Sigma2 domain of RNA polymerase sigma factors"/>
    <property type="match status" value="1"/>
</dbReference>
<proteinExistence type="inferred from homology"/>
<dbReference type="PANTHER" id="PTHR43133:SF46">
    <property type="entry name" value="RNA POLYMERASE SIGMA-70 FACTOR ECF SUBFAMILY"/>
    <property type="match status" value="1"/>
</dbReference>
<dbReference type="Pfam" id="PF08281">
    <property type="entry name" value="Sigma70_r4_2"/>
    <property type="match status" value="1"/>
</dbReference>
<evidence type="ECO:0000256" key="3">
    <source>
        <dbReference type="ARBA" id="ARBA00023082"/>
    </source>
</evidence>
<accession>A0ABS3Y7Y0</accession>
<sequence length="202" mass="22800">MNGGTDINQAILADFSKGDEQAFRQVFDLLFRPLCFFAGKFTGQKEEAEDMAAQAFHKLWLRRDGFSSLAAIRSFLYTTVRNQCLDLLKHKEVVSHAHQQLAAVPGEADTFSESRMMQAELLAVIFAEIGKLPEKYRVVLELSFKEELSVQEIALRTNKAENHVRADRSRALALLRASLKDKKLLDAALALWAVYEAGYFSK</sequence>
<dbReference type="SUPFAM" id="SSF88659">
    <property type="entry name" value="Sigma3 and sigma4 domains of RNA polymerase sigma factors"/>
    <property type="match status" value="1"/>
</dbReference>
<evidence type="ECO:0000313" key="8">
    <source>
        <dbReference type="Proteomes" id="UP000679126"/>
    </source>
</evidence>
<dbReference type="InterPro" id="IPR007627">
    <property type="entry name" value="RNA_pol_sigma70_r2"/>
</dbReference>
<protein>
    <submittedName>
        <fullName evidence="7">Sigma-70 family RNA polymerase sigma factor</fullName>
    </submittedName>
</protein>
<feature type="domain" description="RNA polymerase sigma factor 70 region 4 type 2" evidence="6">
    <location>
        <begin position="129"/>
        <end position="175"/>
    </location>
</feature>
<dbReference type="InterPro" id="IPR036388">
    <property type="entry name" value="WH-like_DNA-bd_sf"/>
</dbReference>
<dbReference type="Gene3D" id="1.10.1740.10">
    <property type="match status" value="1"/>
</dbReference>
<reference evidence="8" key="1">
    <citation type="submission" date="2021-03" db="EMBL/GenBank/DDBJ databases">
        <title>Assistant Professor.</title>
        <authorList>
            <person name="Huq M.A."/>
        </authorList>
    </citation>
    <scope>NUCLEOTIDE SEQUENCE [LARGE SCALE GENOMIC DNA]</scope>
    <source>
        <strain evidence="8">MAH-28</strain>
    </source>
</reference>
<keyword evidence="4" id="KW-0804">Transcription</keyword>
<evidence type="ECO:0000313" key="7">
    <source>
        <dbReference type="EMBL" id="MBO9150780.1"/>
    </source>
</evidence>